<sequence length="584" mass="66458">MPSLVVQDRATAELATRNSPAATTPAAKAEKRSRRKSSLKTFFLPVTTKSPVVVSPEGTTVVGSLPEDIVREIVDRLQPNDILSFSLTSTQLRRLLLPALYDTVVLKSSRACRTALFMFREKRYLCRYIRKLAVRPNYYLAWPKPDDYLEEDWVADMLIGLSDDLTVLNTFDWDALELPPDRLWDSLSKRCPTLKSISTNIGRRNLHPDSSLFRFKGLTSFSLIARHGLPSTSELLPIPEDLPDAFWDMILNRCPDLEELAICTFSPTTRLFDIDRIMEGSWPSLHSLTLGSFGYTNDYALGPSTLVSEGTLSEFLEGHKGLKYLRFLWNFRHFMSPDSIVFTLPSNSLPALTTFIGIYQQLSNTPNPQTIETLDLTCEPIYESRMTAVCSILRGLPNLTSLEIWVHLFNSDSDHTNFFHSIMEACPKLTDFHFMCTNSFTAKPLKQLLSGLYLLPELKRFSLTKGHKYFDEPMLETAMKVVRQAPKVKQINLRWARERCPNHLKQEGSYDVVCHEETRMPCALNVIEKGIALVGGPFFRQHQHTFNLGIGQPAEWQKTVSQKTKVVRKRVSSMLSIRQLALNE</sequence>
<evidence type="ECO:0000259" key="2">
    <source>
        <dbReference type="PROSITE" id="PS50181"/>
    </source>
</evidence>
<dbReference type="PROSITE" id="PS50181">
    <property type="entry name" value="FBOX"/>
    <property type="match status" value="1"/>
</dbReference>
<keyword evidence="4" id="KW-1185">Reference proteome</keyword>
<comment type="caution">
    <text evidence="3">The sequence shown here is derived from an EMBL/GenBank/DDBJ whole genome shotgun (WGS) entry which is preliminary data.</text>
</comment>
<dbReference type="EMBL" id="SDEE01000072">
    <property type="protein sequence ID" value="RXW22426.1"/>
    <property type="molecule type" value="Genomic_DNA"/>
</dbReference>
<protein>
    <recommendedName>
        <fullName evidence="2">F-box domain-containing protein</fullName>
    </recommendedName>
</protein>
<evidence type="ECO:0000313" key="3">
    <source>
        <dbReference type="EMBL" id="RXW22426.1"/>
    </source>
</evidence>
<dbReference type="InterPro" id="IPR036047">
    <property type="entry name" value="F-box-like_dom_sf"/>
</dbReference>
<dbReference type="SUPFAM" id="SSF81383">
    <property type="entry name" value="F-box domain"/>
    <property type="match status" value="1"/>
</dbReference>
<dbReference type="SUPFAM" id="SSF52047">
    <property type="entry name" value="RNI-like"/>
    <property type="match status" value="1"/>
</dbReference>
<dbReference type="SMART" id="SM00256">
    <property type="entry name" value="FBOX"/>
    <property type="match status" value="1"/>
</dbReference>
<reference evidence="3 4" key="1">
    <citation type="submission" date="2019-01" db="EMBL/GenBank/DDBJ databases">
        <title>Draft genome sequence of Psathyrella aberdarensis IHI B618.</title>
        <authorList>
            <person name="Buettner E."/>
            <person name="Kellner H."/>
        </authorList>
    </citation>
    <scope>NUCLEOTIDE SEQUENCE [LARGE SCALE GENOMIC DNA]</scope>
    <source>
        <strain evidence="3 4">IHI B618</strain>
    </source>
</reference>
<feature type="region of interest" description="Disordered" evidence="1">
    <location>
        <begin position="10"/>
        <end position="34"/>
    </location>
</feature>
<dbReference type="OrthoDB" id="3162794at2759"/>
<dbReference type="InterPro" id="IPR032675">
    <property type="entry name" value="LRR_dom_sf"/>
</dbReference>
<organism evidence="3 4">
    <name type="scientific">Candolleomyces aberdarensis</name>
    <dbReference type="NCBI Taxonomy" id="2316362"/>
    <lineage>
        <taxon>Eukaryota</taxon>
        <taxon>Fungi</taxon>
        <taxon>Dikarya</taxon>
        <taxon>Basidiomycota</taxon>
        <taxon>Agaricomycotina</taxon>
        <taxon>Agaricomycetes</taxon>
        <taxon>Agaricomycetidae</taxon>
        <taxon>Agaricales</taxon>
        <taxon>Agaricineae</taxon>
        <taxon>Psathyrellaceae</taxon>
        <taxon>Candolleomyces</taxon>
    </lineage>
</organism>
<dbReference type="InterPro" id="IPR001810">
    <property type="entry name" value="F-box_dom"/>
</dbReference>
<accession>A0A4Q2DS24</accession>
<dbReference type="Pfam" id="PF00646">
    <property type="entry name" value="F-box"/>
    <property type="match status" value="1"/>
</dbReference>
<gene>
    <name evidence="3" type="ORF">EST38_g3428</name>
</gene>
<proteinExistence type="predicted"/>
<evidence type="ECO:0000313" key="4">
    <source>
        <dbReference type="Proteomes" id="UP000290288"/>
    </source>
</evidence>
<evidence type="ECO:0000256" key="1">
    <source>
        <dbReference type="SAM" id="MobiDB-lite"/>
    </source>
</evidence>
<name>A0A4Q2DS24_9AGAR</name>
<feature type="domain" description="F-box" evidence="2">
    <location>
        <begin position="59"/>
        <end position="104"/>
    </location>
</feature>
<dbReference type="AlphaFoldDB" id="A0A4Q2DS24"/>
<dbReference type="Proteomes" id="UP000290288">
    <property type="component" value="Unassembled WGS sequence"/>
</dbReference>
<dbReference type="Gene3D" id="3.80.10.10">
    <property type="entry name" value="Ribonuclease Inhibitor"/>
    <property type="match status" value="1"/>
</dbReference>